<feature type="modified residue" description="N6-(pyridoxal phosphate)lysine" evidence="5">
    <location>
        <position position="57"/>
    </location>
</feature>
<dbReference type="InterPro" id="IPR001926">
    <property type="entry name" value="TrpB-like_PALP"/>
</dbReference>
<comment type="caution">
    <text evidence="7">The sequence shown here is derived from an EMBL/GenBank/DDBJ whole genome shotgun (WGS) entry which is preliminary data.</text>
</comment>
<dbReference type="NCBIfam" id="TIGR01275">
    <property type="entry name" value="ACC_deam_rel"/>
    <property type="match status" value="1"/>
</dbReference>
<keyword evidence="3 5" id="KW-0663">Pyridoxal phosphate</keyword>
<dbReference type="RefSeq" id="WP_169498814.1">
    <property type="nucleotide sequence ID" value="NZ_JABBFZ010000009.1"/>
</dbReference>
<dbReference type="PANTHER" id="PTHR43780:SF2">
    <property type="entry name" value="1-AMINOCYCLOPROPANE-1-CARBOXYLATE DEAMINASE-RELATED"/>
    <property type="match status" value="1"/>
</dbReference>
<dbReference type="InterPro" id="IPR036052">
    <property type="entry name" value="TrpB-like_PALP_sf"/>
</dbReference>
<evidence type="ECO:0000313" key="7">
    <source>
        <dbReference type="EMBL" id="NML32564.1"/>
    </source>
</evidence>
<feature type="domain" description="Tryptophan synthase beta chain-like PALP" evidence="6">
    <location>
        <begin position="19"/>
        <end position="327"/>
    </location>
</feature>
<dbReference type="SUPFAM" id="SSF53686">
    <property type="entry name" value="Tryptophan synthase beta subunit-like PLP-dependent enzymes"/>
    <property type="match status" value="1"/>
</dbReference>
<evidence type="ECO:0000256" key="2">
    <source>
        <dbReference type="ARBA" id="ARBA00008639"/>
    </source>
</evidence>
<evidence type="ECO:0000256" key="4">
    <source>
        <dbReference type="PIRSR" id="PIRSR006278-1"/>
    </source>
</evidence>
<evidence type="ECO:0000256" key="1">
    <source>
        <dbReference type="ARBA" id="ARBA00001933"/>
    </source>
</evidence>
<name>A0A7X9X6T0_9BURK</name>
<dbReference type="Proteomes" id="UP000583127">
    <property type="component" value="Unassembled WGS sequence"/>
</dbReference>
<feature type="active site" description="Nucleophile" evidence="4">
    <location>
        <position position="84"/>
    </location>
</feature>
<keyword evidence="8" id="KW-1185">Reference proteome</keyword>
<dbReference type="InterPro" id="IPR005966">
    <property type="entry name" value="D-Cys_desShydrase"/>
</dbReference>
<protein>
    <submittedName>
        <fullName evidence="7">D-cysteine desulfhydrase family protein</fullName>
    </submittedName>
</protein>
<accession>A0A7X9X6T0</accession>
<evidence type="ECO:0000259" key="6">
    <source>
        <dbReference type="Pfam" id="PF00291"/>
    </source>
</evidence>
<comment type="cofactor">
    <cofactor evidence="1">
        <name>pyridoxal 5'-phosphate</name>
        <dbReference type="ChEBI" id="CHEBI:597326"/>
    </cofactor>
</comment>
<dbReference type="GO" id="GO:0019148">
    <property type="term" value="F:D-cysteine desulfhydrase activity"/>
    <property type="evidence" value="ECO:0007669"/>
    <property type="project" value="TreeGrafter"/>
</dbReference>
<comment type="similarity">
    <text evidence="2">Belongs to the ACC deaminase/D-cysteine desulfhydrase family.</text>
</comment>
<dbReference type="PIRSF" id="PIRSF006278">
    <property type="entry name" value="ACCD_DCysDesulf"/>
    <property type="match status" value="1"/>
</dbReference>
<evidence type="ECO:0000256" key="5">
    <source>
        <dbReference type="PIRSR" id="PIRSR006278-2"/>
    </source>
</evidence>
<proteinExistence type="inferred from homology"/>
<dbReference type="PANTHER" id="PTHR43780">
    <property type="entry name" value="1-AMINOCYCLOPROPANE-1-CARBOXYLATE DEAMINASE-RELATED"/>
    <property type="match status" value="1"/>
</dbReference>
<sequence length="339" mass="35763">MNVAPHPHLDLSKFPRHALLEGPTPIQHLPRLSARLAGADIYVKREDLTGLGGGGNKLRKLEFLIGEALARGADTIITVGARQSNHARLTAAAAARVGLQCELVLTRTVPRSDHDYMENGNVLLDALFGARVHDLPGSANALQFAEERANELRAQGRNVYVCPLGGSSPVGCLGYADCAAEIVAQSHALALSFDRIVVPNGSGGMHAGLVAGFVALGLDAERVAAFTVYGNRAHAHATTLDKANQTLQLINPALRVQEDAISIDEAQLGPGYGIPTDTMRSAVRLMASTEGLLLDPVYSGKAFAGLVENVTAGKYAAGQKILFVMSGGLPGLFAYRNEF</sequence>
<organism evidence="7 8">
    <name type="scientific">Paraburkholderia antibiotica</name>
    <dbReference type="NCBI Taxonomy" id="2728839"/>
    <lineage>
        <taxon>Bacteria</taxon>
        <taxon>Pseudomonadati</taxon>
        <taxon>Pseudomonadota</taxon>
        <taxon>Betaproteobacteria</taxon>
        <taxon>Burkholderiales</taxon>
        <taxon>Burkholderiaceae</taxon>
        <taxon>Paraburkholderia</taxon>
    </lineage>
</organism>
<reference evidence="7 8" key="1">
    <citation type="submission" date="2020-04" db="EMBL/GenBank/DDBJ databases">
        <title>Paraburkholderia sp. G-4-1-8 isolated from soil.</title>
        <authorList>
            <person name="Dahal R.H."/>
        </authorList>
    </citation>
    <scope>NUCLEOTIDE SEQUENCE [LARGE SCALE GENOMIC DNA]</scope>
    <source>
        <strain evidence="7 8">G-4-1-8</strain>
    </source>
</reference>
<dbReference type="EMBL" id="JABBFZ010000009">
    <property type="protein sequence ID" value="NML32564.1"/>
    <property type="molecule type" value="Genomic_DNA"/>
</dbReference>
<dbReference type="Gene3D" id="3.40.50.1100">
    <property type="match status" value="2"/>
</dbReference>
<dbReference type="AlphaFoldDB" id="A0A7X9X6T0"/>
<gene>
    <name evidence="7" type="ORF">HHL14_17175</name>
</gene>
<dbReference type="InterPro" id="IPR027278">
    <property type="entry name" value="ACCD_DCysDesulf"/>
</dbReference>
<evidence type="ECO:0000256" key="3">
    <source>
        <dbReference type="ARBA" id="ARBA00022898"/>
    </source>
</evidence>
<dbReference type="Pfam" id="PF00291">
    <property type="entry name" value="PALP"/>
    <property type="match status" value="1"/>
</dbReference>
<evidence type="ECO:0000313" key="8">
    <source>
        <dbReference type="Proteomes" id="UP000583127"/>
    </source>
</evidence>